<dbReference type="InterPro" id="IPR031358">
    <property type="entry name" value="Stealth_CR1"/>
</dbReference>
<evidence type="ECO:0000256" key="2">
    <source>
        <dbReference type="ARBA" id="ARBA00022679"/>
    </source>
</evidence>
<keyword evidence="7" id="KW-1185">Reference proteome</keyword>
<dbReference type="Pfam" id="PF11380">
    <property type="entry name" value="Stealth_CR2"/>
    <property type="match status" value="1"/>
</dbReference>
<accession>A0A841GDM9</accession>
<feature type="domain" description="Stealth protein CR1 conserved region 1" evidence="5">
    <location>
        <begin position="6"/>
        <end position="28"/>
    </location>
</feature>
<evidence type="ECO:0000256" key="3">
    <source>
        <dbReference type="ARBA" id="ARBA00023169"/>
    </source>
</evidence>
<dbReference type="InterPro" id="IPR047141">
    <property type="entry name" value="Stealth"/>
</dbReference>
<dbReference type="Pfam" id="PF17101">
    <property type="entry name" value="Stealth_CR1"/>
    <property type="match status" value="1"/>
</dbReference>
<dbReference type="EMBL" id="JACHGR010000006">
    <property type="protein sequence ID" value="MBB6056039.1"/>
    <property type="molecule type" value="Genomic_DNA"/>
</dbReference>
<organism evidence="6 7">
    <name type="scientific">Tolumonas osonensis</name>
    <dbReference type="NCBI Taxonomy" id="675874"/>
    <lineage>
        <taxon>Bacteria</taxon>
        <taxon>Pseudomonadati</taxon>
        <taxon>Pseudomonadota</taxon>
        <taxon>Gammaproteobacteria</taxon>
        <taxon>Aeromonadales</taxon>
        <taxon>Aeromonadaceae</taxon>
        <taxon>Tolumonas</taxon>
    </lineage>
</organism>
<evidence type="ECO:0000256" key="1">
    <source>
        <dbReference type="ARBA" id="ARBA00007583"/>
    </source>
</evidence>
<dbReference type="GO" id="GO:0016772">
    <property type="term" value="F:transferase activity, transferring phosphorus-containing groups"/>
    <property type="evidence" value="ECO:0007669"/>
    <property type="project" value="InterPro"/>
</dbReference>
<sequence length="332" mass="39482">MSLRDFDVDFIITWVDGNDKKWQKELTKNKYGADDYSTLDLRYRDMGILKYWFRFVEMYAPWVRKVFFVTEGHVPEWLNLDNPKLVHVKHKDYIPGEYLPVFSSHPIEINFHRIEGLSERFVYFNDDMFLLKSVDKDLFFDKKGLPRDAAVMNAISGDKLTHIAMNNIELINSVFSKHSVIKRNLFKWFNCKYGKENIRNILLMPWPQFTGFLDFHLPNAYLKQTYIDVWDKFNEKMEKTSASKFRCSDDINQYIFRYWQLVSGKFSPVAKQRLGVYAELSNKNNDIIDIIKNDRFFMACFNDADVENFEEFKVILSSVLEKKAPNKSSFEK</sequence>
<name>A0A841GDM9_9GAMM</name>
<dbReference type="RefSeq" id="WP_188026778.1">
    <property type="nucleotide sequence ID" value="NZ_JACHGR010000006.1"/>
</dbReference>
<evidence type="ECO:0000313" key="6">
    <source>
        <dbReference type="EMBL" id="MBB6056039.1"/>
    </source>
</evidence>
<dbReference type="InterPro" id="IPR021520">
    <property type="entry name" value="Stealth_CR2"/>
</dbReference>
<comment type="similarity">
    <text evidence="1">Belongs to the stealth family.</text>
</comment>
<evidence type="ECO:0000313" key="7">
    <source>
        <dbReference type="Proteomes" id="UP000585721"/>
    </source>
</evidence>
<comment type="caution">
    <text evidence="6">The sequence shown here is derived from an EMBL/GenBank/DDBJ whole genome shotgun (WGS) entry which is preliminary data.</text>
</comment>
<protein>
    <submittedName>
        <fullName evidence="6">Uncharacterized protein</fullName>
    </submittedName>
</protein>
<dbReference type="PANTHER" id="PTHR24045:SF0">
    <property type="entry name" value="N-ACETYLGLUCOSAMINE-1-PHOSPHOTRANSFERASE SUBUNITS ALPHA_BETA"/>
    <property type="match status" value="1"/>
</dbReference>
<proteinExistence type="inferred from homology"/>
<dbReference type="Proteomes" id="UP000585721">
    <property type="component" value="Unassembled WGS sequence"/>
</dbReference>
<reference evidence="6 7" key="1">
    <citation type="submission" date="2020-08" db="EMBL/GenBank/DDBJ databases">
        <title>Genomic Encyclopedia of Type Strains, Phase IV (KMG-IV): sequencing the most valuable type-strain genomes for metagenomic binning, comparative biology and taxonomic classification.</title>
        <authorList>
            <person name="Goeker M."/>
        </authorList>
    </citation>
    <scope>NUCLEOTIDE SEQUENCE [LARGE SCALE GENOMIC DNA]</scope>
    <source>
        <strain evidence="6 7">DSM 22975</strain>
    </source>
</reference>
<gene>
    <name evidence="6" type="ORF">HNR75_001969</name>
</gene>
<dbReference type="AlphaFoldDB" id="A0A841GDM9"/>
<keyword evidence="2" id="KW-0808">Transferase</keyword>
<keyword evidence="3" id="KW-0270">Exopolysaccharide synthesis</keyword>
<dbReference type="GO" id="GO:0000271">
    <property type="term" value="P:polysaccharide biosynthetic process"/>
    <property type="evidence" value="ECO:0007669"/>
    <property type="project" value="UniProtKB-KW"/>
</dbReference>
<dbReference type="PANTHER" id="PTHR24045">
    <property type="match status" value="1"/>
</dbReference>
<evidence type="ECO:0000259" key="4">
    <source>
        <dbReference type="Pfam" id="PF11380"/>
    </source>
</evidence>
<feature type="domain" description="Stealth protein CR2 conserved region 2" evidence="4">
    <location>
        <begin position="42"/>
        <end position="146"/>
    </location>
</feature>
<evidence type="ECO:0000259" key="5">
    <source>
        <dbReference type="Pfam" id="PF17101"/>
    </source>
</evidence>